<dbReference type="Proteomes" id="UP001177003">
    <property type="component" value="Chromosome 3"/>
</dbReference>
<reference evidence="2" key="1">
    <citation type="submission" date="2023-04" db="EMBL/GenBank/DDBJ databases">
        <authorList>
            <person name="Vijverberg K."/>
            <person name="Xiong W."/>
            <person name="Schranz E."/>
        </authorList>
    </citation>
    <scope>NUCLEOTIDE SEQUENCE</scope>
</reference>
<protein>
    <submittedName>
        <fullName evidence="2">Uncharacterized protein</fullName>
    </submittedName>
</protein>
<dbReference type="PANTHER" id="PTHR31704:SF37">
    <property type="entry name" value="HEAT SHOCK PROTEIN"/>
    <property type="match status" value="1"/>
</dbReference>
<keyword evidence="3" id="KW-1185">Reference proteome</keyword>
<evidence type="ECO:0000256" key="1">
    <source>
        <dbReference type="SAM" id="MobiDB-lite"/>
    </source>
</evidence>
<evidence type="ECO:0000313" key="3">
    <source>
        <dbReference type="Proteomes" id="UP001177003"/>
    </source>
</evidence>
<gene>
    <name evidence="2" type="ORF">LSALG_LOCUS17579</name>
</gene>
<sequence>MRKEFKYYNRLTRLETGISTDPVRNIISASKEWWDEKIKINLDYRPASPEPDILRGFIRDTAAVGDKAKVPCEFGDGSTPDDVQFVDITDGKEDTDEVRFFDDVDSFLTYDSSSKKRRGKKLTPKRDNKRNFEGKNEGKSEGKIAQEESCNPRNDEGYDDDIEPHDEVSSGQHRNDDMYMSAVRDTITGQIFSMSNTRARNDV</sequence>
<accession>A0AA35YPA2</accession>
<name>A0AA35YPA2_LACSI</name>
<evidence type="ECO:0000313" key="2">
    <source>
        <dbReference type="EMBL" id="CAI9277665.1"/>
    </source>
</evidence>
<proteinExistence type="predicted"/>
<dbReference type="AlphaFoldDB" id="A0AA35YPA2"/>
<feature type="region of interest" description="Disordered" evidence="1">
    <location>
        <begin position="115"/>
        <end position="177"/>
    </location>
</feature>
<feature type="compositionally biased region" description="Basic and acidic residues" evidence="1">
    <location>
        <begin position="124"/>
        <end position="146"/>
    </location>
</feature>
<feature type="compositionally biased region" description="Basic and acidic residues" evidence="1">
    <location>
        <begin position="165"/>
        <end position="177"/>
    </location>
</feature>
<dbReference type="EMBL" id="OX465079">
    <property type="protein sequence ID" value="CAI9277665.1"/>
    <property type="molecule type" value="Genomic_DNA"/>
</dbReference>
<dbReference type="PANTHER" id="PTHR31704">
    <property type="entry name" value="MYB/SANT-LIKE DNA-BINDING DOMAIN PROTEIN-RELATED"/>
    <property type="match status" value="1"/>
</dbReference>
<organism evidence="2 3">
    <name type="scientific">Lactuca saligna</name>
    <name type="common">Willowleaf lettuce</name>
    <dbReference type="NCBI Taxonomy" id="75948"/>
    <lineage>
        <taxon>Eukaryota</taxon>
        <taxon>Viridiplantae</taxon>
        <taxon>Streptophyta</taxon>
        <taxon>Embryophyta</taxon>
        <taxon>Tracheophyta</taxon>
        <taxon>Spermatophyta</taxon>
        <taxon>Magnoliopsida</taxon>
        <taxon>eudicotyledons</taxon>
        <taxon>Gunneridae</taxon>
        <taxon>Pentapetalae</taxon>
        <taxon>asterids</taxon>
        <taxon>campanulids</taxon>
        <taxon>Asterales</taxon>
        <taxon>Asteraceae</taxon>
        <taxon>Cichorioideae</taxon>
        <taxon>Cichorieae</taxon>
        <taxon>Lactucinae</taxon>
        <taxon>Lactuca</taxon>
    </lineage>
</organism>